<dbReference type="OrthoDB" id="27095at2759"/>
<keyword evidence="3" id="KW-0732">Signal</keyword>
<evidence type="ECO:0000256" key="7">
    <source>
        <dbReference type="SAM" id="Phobius"/>
    </source>
</evidence>
<reference evidence="9 10" key="1">
    <citation type="journal article" date="2013" name="Fungal Biol.">
        <title>Analysis of microsatellite markers in the genome of the plant pathogen Ceratocystis fimbriata.</title>
        <authorList>
            <person name="Simpson M.C."/>
            <person name="Wilken P.M."/>
            <person name="Coetzee M.P."/>
            <person name="Wingfield M.J."/>
            <person name="Wingfield B.D."/>
        </authorList>
    </citation>
    <scope>NUCLEOTIDE SEQUENCE [LARGE SCALE GENOMIC DNA]</scope>
    <source>
        <strain evidence="9 10">CBS 114723</strain>
    </source>
</reference>
<keyword evidence="5 7" id="KW-0472">Membrane</keyword>
<feature type="transmembrane region" description="Helical" evidence="7">
    <location>
        <begin position="189"/>
        <end position="208"/>
    </location>
</feature>
<dbReference type="EMBL" id="APWK03000039">
    <property type="protein sequence ID" value="PHH53711.1"/>
    <property type="molecule type" value="Genomic_DNA"/>
</dbReference>
<evidence type="ECO:0000313" key="9">
    <source>
        <dbReference type="EMBL" id="PHH53711.1"/>
    </source>
</evidence>
<dbReference type="STRING" id="1035309.A0A2C5X8A9"/>
<evidence type="ECO:0000256" key="1">
    <source>
        <dbReference type="ARBA" id="ARBA00004167"/>
    </source>
</evidence>
<dbReference type="AlphaFoldDB" id="A0A2C5X8A9"/>
<evidence type="ECO:0000256" key="6">
    <source>
        <dbReference type="SAM" id="MobiDB-lite"/>
    </source>
</evidence>
<evidence type="ECO:0000256" key="4">
    <source>
        <dbReference type="ARBA" id="ARBA00022989"/>
    </source>
</evidence>
<evidence type="ECO:0000256" key="2">
    <source>
        <dbReference type="ARBA" id="ARBA00022692"/>
    </source>
</evidence>
<evidence type="ECO:0000256" key="3">
    <source>
        <dbReference type="ARBA" id="ARBA00022729"/>
    </source>
</evidence>
<dbReference type="InterPro" id="IPR019008">
    <property type="entry name" value="Beta_sandwich_EMC7"/>
</dbReference>
<keyword evidence="10" id="KW-1185">Reference proteome</keyword>
<comment type="caution">
    <text evidence="9">The sequence shown here is derived from an EMBL/GenBank/DDBJ whole genome shotgun (WGS) entry which is preliminary data.</text>
</comment>
<accession>A0A2C5X8A9</accession>
<dbReference type="Pfam" id="PF09430">
    <property type="entry name" value="EMC7_beta-sandw"/>
    <property type="match status" value="1"/>
</dbReference>
<name>A0A2C5X8A9_9PEZI</name>
<comment type="subcellular location">
    <subcellularLocation>
        <location evidence="1">Membrane</location>
        <topology evidence="1">Single-pass membrane protein</topology>
    </subcellularLocation>
</comment>
<evidence type="ECO:0000256" key="5">
    <source>
        <dbReference type="ARBA" id="ARBA00023136"/>
    </source>
</evidence>
<feature type="region of interest" description="Disordered" evidence="6">
    <location>
        <begin position="222"/>
        <end position="258"/>
    </location>
</feature>
<proteinExistence type="predicted"/>
<feature type="transmembrane region" description="Helical" evidence="7">
    <location>
        <begin position="20"/>
        <end position="39"/>
    </location>
</feature>
<dbReference type="GO" id="GO:0072546">
    <property type="term" value="C:EMC complex"/>
    <property type="evidence" value="ECO:0007669"/>
    <property type="project" value="TreeGrafter"/>
</dbReference>
<gene>
    <name evidence="9" type="primary">emc7</name>
    <name evidence="9" type="ORF">CFIMG_004998RA</name>
</gene>
<dbReference type="PANTHER" id="PTHR13605:SF4">
    <property type="entry name" value="ER MEMBRANE PROTEIN COMPLEX SUBUNIT 7"/>
    <property type="match status" value="1"/>
</dbReference>
<sequence length="258" mass="27623">MSLSTSLSEPTNLPLSHTTLTMRAVYFLTAALASIASAITSEKNDDGSSHLVSNSPISTTLLFTVPASQALANPSTLPPSTHAVLSAPGKRFSAPLSVTNNFIFRNVTPGSYLVDVYCASHGFAPLRVDIDATGQLIGAWETYRGNEWDNKGEVVQGFQTGRLEMRVLGQRGFFVERPKFSVLSLFKNPMILMAMVSLVMFMGMPYLMDNLDPELRAEIEERQKGGLLGSMSGGAGSSNSGNAKGRAIGNGNSEGVRR</sequence>
<dbReference type="Proteomes" id="UP000222788">
    <property type="component" value="Unassembled WGS sequence"/>
</dbReference>
<feature type="domain" description="ER membrane protein complex subunit 7 beta-sandwich" evidence="8">
    <location>
        <begin position="73"/>
        <end position="193"/>
    </location>
</feature>
<feature type="compositionally biased region" description="Gly residues" evidence="6">
    <location>
        <begin position="226"/>
        <end position="236"/>
    </location>
</feature>
<protein>
    <submittedName>
        <fullName evidence="9">ER membrane protein complex subunit 7</fullName>
    </submittedName>
</protein>
<dbReference type="PANTHER" id="PTHR13605">
    <property type="entry name" value="ER MEMBRANE PROTEIN COMPLEX SUBUNIT 7"/>
    <property type="match status" value="1"/>
</dbReference>
<dbReference type="InterPro" id="IPR039163">
    <property type="entry name" value="EMC7"/>
</dbReference>
<keyword evidence="2 7" id="KW-0812">Transmembrane</keyword>
<evidence type="ECO:0000259" key="8">
    <source>
        <dbReference type="Pfam" id="PF09430"/>
    </source>
</evidence>
<organism evidence="9 10">
    <name type="scientific">Ceratocystis fimbriata CBS 114723</name>
    <dbReference type="NCBI Taxonomy" id="1035309"/>
    <lineage>
        <taxon>Eukaryota</taxon>
        <taxon>Fungi</taxon>
        <taxon>Dikarya</taxon>
        <taxon>Ascomycota</taxon>
        <taxon>Pezizomycotina</taxon>
        <taxon>Sordariomycetes</taxon>
        <taxon>Hypocreomycetidae</taxon>
        <taxon>Microascales</taxon>
        <taxon>Ceratocystidaceae</taxon>
        <taxon>Ceratocystis</taxon>
    </lineage>
</organism>
<reference evidence="9 10" key="2">
    <citation type="journal article" date="2013" name="IMA Fungus">
        <title>IMA Genome-F 1: Ceratocystis fimbriata: Draft nuclear genome sequence for the plant pathogen, Ceratocystis fimbriata.</title>
        <authorList>
            <person name="Wilken P.M."/>
            <person name="Steenkamp E.T."/>
            <person name="Wingfield M.J."/>
            <person name="de Beer Z.W."/>
            <person name="Wingfield B.D."/>
        </authorList>
    </citation>
    <scope>NUCLEOTIDE SEQUENCE [LARGE SCALE GENOMIC DNA]</scope>
    <source>
        <strain evidence="9 10">CBS 114723</strain>
    </source>
</reference>
<evidence type="ECO:0000313" key="10">
    <source>
        <dbReference type="Proteomes" id="UP000222788"/>
    </source>
</evidence>
<keyword evidence="4 7" id="KW-1133">Transmembrane helix</keyword>